<protein>
    <submittedName>
        <fullName evidence="2">Nitroreductase family deazaflavin-dependent oxidoreductase</fullName>
    </submittedName>
</protein>
<name>A0ABX8CFC5_9NOCA</name>
<evidence type="ECO:0000313" key="2">
    <source>
        <dbReference type="EMBL" id="QVI18678.1"/>
    </source>
</evidence>
<keyword evidence="3" id="KW-1185">Reference proteome</keyword>
<gene>
    <name evidence="2" type="ORF">KHQ06_19165</name>
</gene>
<keyword evidence="1" id="KW-1133">Transmembrane helix</keyword>
<dbReference type="NCBIfam" id="TIGR00026">
    <property type="entry name" value="hi_GC_TIGR00026"/>
    <property type="match status" value="1"/>
</dbReference>
<dbReference type="RefSeq" id="WP_213554715.1">
    <property type="nucleotide sequence ID" value="NZ_JBHZDI010000106.1"/>
</dbReference>
<accession>A0ABX8CFC5</accession>
<keyword evidence="1" id="KW-0472">Membrane</keyword>
<dbReference type="InterPro" id="IPR012349">
    <property type="entry name" value="Split_barrel_FMN-bd"/>
</dbReference>
<dbReference type="Pfam" id="PF04075">
    <property type="entry name" value="F420H2_quin_red"/>
    <property type="match status" value="1"/>
</dbReference>
<evidence type="ECO:0000313" key="3">
    <source>
        <dbReference type="Proteomes" id="UP000683310"/>
    </source>
</evidence>
<evidence type="ECO:0000256" key="1">
    <source>
        <dbReference type="SAM" id="Phobius"/>
    </source>
</evidence>
<dbReference type="Proteomes" id="UP000683310">
    <property type="component" value="Chromosome"/>
</dbReference>
<feature type="transmembrane region" description="Helical" evidence="1">
    <location>
        <begin position="21"/>
        <end position="44"/>
    </location>
</feature>
<reference evidence="2 3" key="1">
    <citation type="submission" date="2021-04" db="EMBL/GenBank/DDBJ databases">
        <title>Nocardia tengchongensis.</title>
        <authorList>
            <person name="Zhuang k."/>
            <person name="Ran Y."/>
            <person name="Li W."/>
        </authorList>
    </citation>
    <scope>NUCLEOTIDE SEQUENCE [LARGE SCALE GENOMIC DNA]</scope>
    <source>
        <strain evidence="2 3">CFH S0057</strain>
    </source>
</reference>
<dbReference type="EMBL" id="CP074371">
    <property type="protein sequence ID" value="QVI18678.1"/>
    <property type="molecule type" value="Genomic_DNA"/>
</dbReference>
<sequence>MNSTKHLHDTSGTRHRGITALGGLGGVLIAGHLAVAAFGAAALWDWLGGVLAGLFLVAFAAVHVLGGARLGHNLVGRMVSMLVRAGVSLGPVTLLTVAGRRSGLPRTNPVDVFGAGELRWIVATHSARAHWVRNLRAAGRASLGSGSRSTDFTAVELPTERAAQILKDLVAPRLSRPVGGLVLRRTLGLGRRATPADFARIVTAHPVFELTPVA</sequence>
<organism evidence="2 3">
    <name type="scientific">Nocardia tengchongensis</name>
    <dbReference type="NCBI Taxonomy" id="2055889"/>
    <lineage>
        <taxon>Bacteria</taxon>
        <taxon>Bacillati</taxon>
        <taxon>Actinomycetota</taxon>
        <taxon>Actinomycetes</taxon>
        <taxon>Mycobacteriales</taxon>
        <taxon>Nocardiaceae</taxon>
        <taxon>Nocardia</taxon>
    </lineage>
</organism>
<dbReference type="Gene3D" id="2.30.110.10">
    <property type="entry name" value="Electron Transport, Fmn-binding Protein, Chain A"/>
    <property type="match status" value="1"/>
</dbReference>
<keyword evidence="1" id="KW-0812">Transmembrane</keyword>
<proteinExistence type="predicted"/>
<dbReference type="InterPro" id="IPR004378">
    <property type="entry name" value="F420H2_quin_Rdtase"/>
</dbReference>
<feature type="transmembrane region" description="Helical" evidence="1">
    <location>
        <begin position="50"/>
        <end position="71"/>
    </location>
</feature>